<organism evidence="2 3">
    <name type="scientific">Sulfitobacter indolifex HEL-45</name>
    <dbReference type="NCBI Taxonomy" id="391624"/>
    <lineage>
        <taxon>Bacteria</taxon>
        <taxon>Pseudomonadati</taxon>
        <taxon>Pseudomonadota</taxon>
        <taxon>Alphaproteobacteria</taxon>
        <taxon>Rhodobacterales</taxon>
        <taxon>Roseobacteraceae</taxon>
        <taxon>Sulfitobacter</taxon>
    </lineage>
</organism>
<reference evidence="2 3" key="1">
    <citation type="submission" date="2007-11" db="EMBL/GenBank/DDBJ databases">
        <authorList>
            <person name="Wagner-Dobler I."/>
            <person name="Ferriera S."/>
            <person name="Johnson J."/>
            <person name="Kravitz S."/>
            <person name="Beeson K."/>
            <person name="Sutton G."/>
            <person name="Rogers Y.-H."/>
            <person name="Friedman R."/>
            <person name="Frazier M."/>
            <person name="Venter J.C."/>
        </authorList>
    </citation>
    <scope>NUCLEOTIDE SEQUENCE [LARGE SCALE GENOMIC DNA]</scope>
    <source>
        <strain evidence="2 3">HEL-45</strain>
    </source>
</reference>
<proteinExistence type="predicted"/>
<name>A0ABM9X4E9_9RHOB</name>
<accession>A0ABM9X4E9</accession>
<protein>
    <submittedName>
        <fullName evidence="2">Uncharacterized protein</fullName>
    </submittedName>
</protein>
<sequence>MAILDGFLIATYQVNYRPLGRDDHHNRCNAILEEAMQSGTIVRQYNNKGQEMRNKTNTQNHGSRA</sequence>
<feature type="region of interest" description="Disordered" evidence="1">
    <location>
        <begin position="44"/>
        <end position="65"/>
    </location>
</feature>
<gene>
    <name evidence="2" type="ORF">OIHEL45_15124</name>
</gene>
<dbReference type="EMBL" id="ABID01000004">
    <property type="protein sequence ID" value="EDQ04272.1"/>
    <property type="molecule type" value="Genomic_DNA"/>
</dbReference>
<evidence type="ECO:0000256" key="1">
    <source>
        <dbReference type="SAM" id="MobiDB-lite"/>
    </source>
</evidence>
<comment type="caution">
    <text evidence="2">The sequence shown here is derived from an EMBL/GenBank/DDBJ whole genome shotgun (WGS) entry which is preliminary data.</text>
</comment>
<keyword evidence="3" id="KW-1185">Reference proteome</keyword>
<evidence type="ECO:0000313" key="3">
    <source>
        <dbReference type="Proteomes" id="UP000003257"/>
    </source>
</evidence>
<dbReference type="Proteomes" id="UP000003257">
    <property type="component" value="Unassembled WGS sequence"/>
</dbReference>
<dbReference type="RefSeq" id="WP_007120036.1">
    <property type="nucleotide sequence ID" value="NZ_ABID01000004.1"/>
</dbReference>
<evidence type="ECO:0000313" key="2">
    <source>
        <dbReference type="EMBL" id="EDQ04272.1"/>
    </source>
</evidence>